<organism evidence="2 3">
    <name type="scientific">Glomus cerebriforme</name>
    <dbReference type="NCBI Taxonomy" id="658196"/>
    <lineage>
        <taxon>Eukaryota</taxon>
        <taxon>Fungi</taxon>
        <taxon>Fungi incertae sedis</taxon>
        <taxon>Mucoromycota</taxon>
        <taxon>Glomeromycotina</taxon>
        <taxon>Glomeromycetes</taxon>
        <taxon>Glomerales</taxon>
        <taxon>Glomeraceae</taxon>
        <taxon>Glomus</taxon>
    </lineage>
</organism>
<reference evidence="2 3" key="1">
    <citation type="submission" date="2018-06" db="EMBL/GenBank/DDBJ databases">
        <title>Comparative genomics reveals the genomic features of Rhizophagus irregularis, R. cerebriforme, R. diaphanum and Gigaspora rosea, and their symbiotic lifestyle signature.</title>
        <authorList>
            <person name="Morin E."/>
            <person name="San Clemente H."/>
            <person name="Chen E.C.H."/>
            <person name="De La Providencia I."/>
            <person name="Hainaut M."/>
            <person name="Kuo A."/>
            <person name="Kohler A."/>
            <person name="Murat C."/>
            <person name="Tang N."/>
            <person name="Roy S."/>
            <person name="Loubradou J."/>
            <person name="Henrissat B."/>
            <person name="Grigoriev I.V."/>
            <person name="Corradi N."/>
            <person name="Roux C."/>
            <person name="Martin F.M."/>
        </authorList>
    </citation>
    <scope>NUCLEOTIDE SEQUENCE [LARGE SCALE GENOMIC DNA]</scope>
    <source>
        <strain evidence="2 3">DAOM 227022</strain>
    </source>
</reference>
<name>A0A397TDA8_9GLOM</name>
<feature type="coiled-coil region" evidence="1">
    <location>
        <begin position="128"/>
        <end position="162"/>
    </location>
</feature>
<keyword evidence="3" id="KW-1185">Reference proteome</keyword>
<protein>
    <recommendedName>
        <fullName evidence="4">Endonuclease/exonuclease/phosphatase</fullName>
    </recommendedName>
</protein>
<sequence length="318" mass="37402">MNHLYDEKPLHNVNRIDSKDLTSPAQGKSDESDNKRGKYSNYIIRKVYKVACKSIFNNKKGCKLYEILSKLSGCEYIRFYGISTIGDCEVMLFEWAEHENLKQLNHITQQIIKHEYNLRCHRKINKKVDNFGKELIEIKKQMKAINQKNQEDIQEIRKLMSQIDPNYTYKDPNNWSVKGPWEDMDVETNYDVEIAFRPRNDPKPITNGIINQTLQKEKEIKENENTLNKITAKDLQGIDKFKPIELLQKFQEITKKKTGECVYIYTLNITNDKENKKEIRIATYNVRGINKKQQGLQNMVEDMDIDILGISETKKKTK</sequence>
<dbReference type="OrthoDB" id="2314769at2759"/>
<accession>A0A397TDA8</accession>
<dbReference type="Proteomes" id="UP000265703">
    <property type="component" value="Unassembled WGS sequence"/>
</dbReference>
<dbReference type="SUPFAM" id="SSF56219">
    <property type="entry name" value="DNase I-like"/>
    <property type="match status" value="1"/>
</dbReference>
<comment type="caution">
    <text evidence="2">The sequence shown here is derived from an EMBL/GenBank/DDBJ whole genome shotgun (WGS) entry which is preliminary data.</text>
</comment>
<dbReference type="AlphaFoldDB" id="A0A397TDA8"/>
<proteinExistence type="predicted"/>
<evidence type="ECO:0000313" key="2">
    <source>
        <dbReference type="EMBL" id="RIA94307.1"/>
    </source>
</evidence>
<gene>
    <name evidence="2" type="ORF">C1645_818215</name>
</gene>
<evidence type="ECO:0008006" key="4">
    <source>
        <dbReference type="Google" id="ProtNLM"/>
    </source>
</evidence>
<dbReference type="Gene3D" id="3.60.10.10">
    <property type="entry name" value="Endonuclease/exonuclease/phosphatase"/>
    <property type="match status" value="1"/>
</dbReference>
<evidence type="ECO:0000313" key="3">
    <source>
        <dbReference type="Proteomes" id="UP000265703"/>
    </source>
</evidence>
<dbReference type="STRING" id="658196.A0A397TDA8"/>
<keyword evidence="1" id="KW-0175">Coiled coil</keyword>
<dbReference type="InterPro" id="IPR036691">
    <property type="entry name" value="Endo/exonu/phosph_ase_sf"/>
</dbReference>
<dbReference type="EMBL" id="QKYT01000084">
    <property type="protein sequence ID" value="RIA94307.1"/>
    <property type="molecule type" value="Genomic_DNA"/>
</dbReference>
<evidence type="ECO:0000256" key="1">
    <source>
        <dbReference type="SAM" id="Coils"/>
    </source>
</evidence>